<feature type="coiled-coil region" evidence="4">
    <location>
        <begin position="43"/>
        <end position="81"/>
    </location>
</feature>
<evidence type="ECO:0000313" key="5">
    <source>
        <dbReference type="EMBL" id="KAH7973052.1"/>
    </source>
</evidence>
<comment type="caution">
    <text evidence="5">The sequence shown here is derived from an EMBL/GenBank/DDBJ whole genome shotgun (WGS) entry which is preliminary data.</text>
</comment>
<evidence type="ECO:0000256" key="2">
    <source>
        <dbReference type="ARBA" id="ARBA00047182"/>
    </source>
</evidence>
<reference evidence="5" key="2">
    <citation type="submission" date="2021-09" db="EMBL/GenBank/DDBJ databases">
        <authorList>
            <person name="Jia N."/>
            <person name="Wang J."/>
            <person name="Shi W."/>
            <person name="Du L."/>
            <person name="Sun Y."/>
            <person name="Zhan W."/>
            <person name="Jiang J."/>
            <person name="Wang Q."/>
            <person name="Zhang B."/>
            <person name="Ji P."/>
            <person name="Sakyi L.B."/>
            <person name="Cui X."/>
            <person name="Yuan T."/>
            <person name="Jiang B."/>
            <person name="Yang W."/>
            <person name="Lam T.T.-Y."/>
            <person name="Chang Q."/>
            <person name="Ding S."/>
            <person name="Wang X."/>
            <person name="Zhu J."/>
            <person name="Ruan X."/>
            <person name="Zhao L."/>
            <person name="Wei J."/>
            <person name="Que T."/>
            <person name="Du C."/>
            <person name="Cheng J."/>
            <person name="Dai P."/>
            <person name="Han X."/>
            <person name="Huang E."/>
            <person name="Gao Y."/>
            <person name="Liu J."/>
            <person name="Shao H."/>
            <person name="Ye R."/>
            <person name="Li L."/>
            <person name="Wei W."/>
            <person name="Wang X."/>
            <person name="Wang C."/>
            <person name="Huo Q."/>
            <person name="Li W."/>
            <person name="Guo W."/>
            <person name="Chen H."/>
            <person name="Chen S."/>
            <person name="Zhou L."/>
            <person name="Zhou L."/>
            <person name="Ni X."/>
            <person name="Tian J."/>
            <person name="Zhou Y."/>
            <person name="Sheng Y."/>
            <person name="Liu T."/>
            <person name="Pan Y."/>
            <person name="Xia L."/>
            <person name="Li J."/>
            <person name="Zhao F."/>
            <person name="Cao W."/>
        </authorList>
    </citation>
    <scope>NUCLEOTIDE SEQUENCE</scope>
    <source>
        <strain evidence="5">Rsan-2018</strain>
        <tissue evidence="5">Larvae</tissue>
    </source>
</reference>
<dbReference type="OMA" id="HVPKYMK"/>
<evidence type="ECO:0000256" key="3">
    <source>
        <dbReference type="ARBA" id="ARBA00047202"/>
    </source>
</evidence>
<dbReference type="GO" id="GO:0051301">
    <property type="term" value="P:cell division"/>
    <property type="evidence" value="ECO:0007669"/>
    <property type="project" value="InterPro"/>
</dbReference>
<keyword evidence="6" id="KW-1185">Reference proteome</keyword>
<dbReference type="GO" id="GO:0000940">
    <property type="term" value="C:outer kinetochore"/>
    <property type="evidence" value="ECO:0007669"/>
    <property type="project" value="TreeGrafter"/>
</dbReference>
<evidence type="ECO:0000256" key="1">
    <source>
        <dbReference type="ARBA" id="ARBA00006836"/>
    </source>
</evidence>
<dbReference type="Gene3D" id="1.10.10.1890">
    <property type="entry name" value="Ska1 microtubule binding domain-like"/>
    <property type="match status" value="1"/>
</dbReference>
<dbReference type="GO" id="GO:0008017">
    <property type="term" value="F:microtubule binding"/>
    <property type="evidence" value="ECO:0007669"/>
    <property type="project" value="InterPro"/>
</dbReference>
<dbReference type="GO" id="GO:0031110">
    <property type="term" value="P:regulation of microtubule polymerization or depolymerization"/>
    <property type="evidence" value="ECO:0007669"/>
    <property type="project" value="TreeGrafter"/>
</dbReference>
<proteinExistence type="inferred from homology"/>
<dbReference type="GO" id="GO:0007059">
    <property type="term" value="P:chromosome segregation"/>
    <property type="evidence" value="ECO:0007669"/>
    <property type="project" value="InterPro"/>
</dbReference>
<dbReference type="InterPro" id="IPR042031">
    <property type="entry name" value="SKA1_MBD_sf"/>
</dbReference>
<accession>A0A9D4T4A0</accession>
<evidence type="ECO:0000313" key="6">
    <source>
        <dbReference type="Proteomes" id="UP000821837"/>
    </source>
</evidence>
<dbReference type="GO" id="GO:0072686">
    <property type="term" value="C:mitotic spindle"/>
    <property type="evidence" value="ECO:0007669"/>
    <property type="project" value="TreeGrafter"/>
</dbReference>
<dbReference type="OrthoDB" id="5962at2759"/>
<evidence type="ECO:0000256" key="4">
    <source>
        <dbReference type="SAM" id="Coils"/>
    </source>
</evidence>
<dbReference type="AlphaFoldDB" id="A0A9D4T4A0"/>
<comment type="similarity">
    <text evidence="1">Belongs to the SKA1 family.</text>
</comment>
<keyword evidence="4" id="KW-0175">Coiled coil</keyword>
<dbReference type="VEuPathDB" id="VectorBase:RSAN_043447"/>
<gene>
    <name evidence="5" type="ORF">HPB52_020838</name>
</gene>
<reference evidence="5" key="1">
    <citation type="journal article" date="2020" name="Cell">
        <title>Large-Scale Comparative Analyses of Tick Genomes Elucidate Their Genetic Diversity and Vector Capacities.</title>
        <authorList>
            <consortium name="Tick Genome and Microbiome Consortium (TIGMIC)"/>
            <person name="Jia N."/>
            <person name="Wang J."/>
            <person name="Shi W."/>
            <person name="Du L."/>
            <person name="Sun Y."/>
            <person name="Zhan W."/>
            <person name="Jiang J.F."/>
            <person name="Wang Q."/>
            <person name="Zhang B."/>
            <person name="Ji P."/>
            <person name="Bell-Sakyi L."/>
            <person name="Cui X.M."/>
            <person name="Yuan T.T."/>
            <person name="Jiang B.G."/>
            <person name="Yang W.F."/>
            <person name="Lam T.T."/>
            <person name="Chang Q.C."/>
            <person name="Ding S.J."/>
            <person name="Wang X.J."/>
            <person name="Zhu J.G."/>
            <person name="Ruan X.D."/>
            <person name="Zhao L."/>
            <person name="Wei J.T."/>
            <person name="Ye R.Z."/>
            <person name="Que T.C."/>
            <person name="Du C.H."/>
            <person name="Zhou Y.H."/>
            <person name="Cheng J.X."/>
            <person name="Dai P.F."/>
            <person name="Guo W.B."/>
            <person name="Han X.H."/>
            <person name="Huang E.J."/>
            <person name="Li L.F."/>
            <person name="Wei W."/>
            <person name="Gao Y.C."/>
            <person name="Liu J.Z."/>
            <person name="Shao H.Z."/>
            <person name="Wang X."/>
            <person name="Wang C.C."/>
            <person name="Yang T.C."/>
            <person name="Huo Q.B."/>
            <person name="Li W."/>
            <person name="Chen H.Y."/>
            <person name="Chen S.E."/>
            <person name="Zhou L.G."/>
            <person name="Ni X.B."/>
            <person name="Tian J.H."/>
            <person name="Sheng Y."/>
            <person name="Liu T."/>
            <person name="Pan Y.S."/>
            <person name="Xia L.Y."/>
            <person name="Li J."/>
            <person name="Zhao F."/>
            <person name="Cao W.C."/>
        </authorList>
    </citation>
    <scope>NUCLEOTIDE SEQUENCE</scope>
    <source>
        <strain evidence="5">Rsan-2018</strain>
    </source>
</reference>
<dbReference type="PANTHER" id="PTHR28573:SF1">
    <property type="entry name" value="SPINDLE AND KINETOCHORE-ASSOCIATED PROTEIN 1"/>
    <property type="match status" value="1"/>
</dbReference>
<dbReference type="GO" id="GO:0000278">
    <property type="term" value="P:mitotic cell cycle"/>
    <property type="evidence" value="ECO:0007669"/>
    <property type="project" value="TreeGrafter"/>
</dbReference>
<dbReference type="Pfam" id="PF07160">
    <property type="entry name" value="SKA1"/>
    <property type="match status" value="1"/>
</dbReference>
<dbReference type="InterPro" id="IPR009829">
    <property type="entry name" value="SKA1"/>
</dbReference>
<dbReference type="Proteomes" id="UP000821837">
    <property type="component" value="Chromosome 11"/>
</dbReference>
<dbReference type="PANTHER" id="PTHR28573">
    <property type="entry name" value="SPINDLE AND KINETOCHORE-ASSOCIATED PROTEIN 1"/>
    <property type="match status" value="1"/>
</dbReference>
<dbReference type="EMBL" id="JABSTV010001247">
    <property type="protein sequence ID" value="KAH7973052.1"/>
    <property type="molecule type" value="Genomic_DNA"/>
</dbReference>
<protein>
    <recommendedName>
        <fullName evidence="2">SKA complex subunit 1</fullName>
    </recommendedName>
    <alternativeName>
        <fullName evidence="3">Spindle and kinetochore-associated protein 1</fullName>
    </alternativeName>
</protein>
<organism evidence="5 6">
    <name type="scientific">Rhipicephalus sanguineus</name>
    <name type="common">Brown dog tick</name>
    <name type="synonym">Ixodes sanguineus</name>
    <dbReference type="NCBI Taxonomy" id="34632"/>
    <lineage>
        <taxon>Eukaryota</taxon>
        <taxon>Metazoa</taxon>
        <taxon>Ecdysozoa</taxon>
        <taxon>Arthropoda</taxon>
        <taxon>Chelicerata</taxon>
        <taxon>Arachnida</taxon>
        <taxon>Acari</taxon>
        <taxon>Parasitiformes</taxon>
        <taxon>Ixodida</taxon>
        <taxon>Ixodoidea</taxon>
        <taxon>Ixodidae</taxon>
        <taxon>Rhipicephalinae</taxon>
        <taxon>Rhipicephalus</taxon>
        <taxon>Rhipicephalus</taxon>
    </lineage>
</organism>
<name>A0A9D4T4A0_RHISA</name>
<sequence>MTDEYISHLHRRLDVLKLCVSLCKVSADDAYFVRNAQAKLLEASEHRQRIDELCEQYEQLKEREAKLLADLEVRLQLAECQRAFIDSLPPKSTSQLSGVATQGNSPSLAAAGAGGERASRQQVTVGSKHVNLIAHLSEEELANVPKYMKGRFTLATLNKLVDGFNKAIASKYELLALPKSRLKEPQWKRVSAYHMQETAETKKLSFVVDADLTGKGGGAFESSRVVTQFVVVMRHCGRIREIRGPERIVRYVVV</sequence>
<dbReference type="GO" id="GO:0005876">
    <property type="term" value="C:spindle microtubule"/>
    <property type="evidence" value="ECO:0007669"/>
    <property type="project" value="TreeGrafter"/>
</dbReference>